<evidence type="ECO:0000313" key="2">
    <source>
        <dbReference type="EMBL" id="GAA4691123.1"/>
    </source>
</evidence>
<keyword evidence="1" id="KW-0472">Membrane</keyword>
<protein>
    <submittedName>
        <fullName evidence="2">Uncharacterized protein</fullName>
    </submittedName>
</protein>
<feature type="transmembrane region" description="Helical" evidence="1">
    <location>
        <begin position="38"/>
        <end position="58"/>
    </location>
</feature>
<organism evidence="2 3">
    <name type="scientific">Nocardioides conyzicola</name>
    <dbReference type="NCBI Taxonomy" id="1651781"/>
    <lineage>
        <taxon>Bacteria</taxon>
        <taxon>Bacillati</taxon>
        <taxon>Actinomycetota</taxon>
        <taxon>Actinomycetes</taxon>
        <taxon>Propionibacteriales</taxon>
        <taxon>Nocardioidaceae</taxon>
        <taxon>Nocardioides</taxon>
    </lineage>
</organism>
<dbReference type="Proteomes" id="UP001499974">
    <property type="component" value="Unassembled WGS sequence"/>
</dbReference>
<accession>A0ABP8WKP2</accession>
<evidence type="ECO:0000313" key="3">
    <source>
        <dbReference type="Proteomes" id="UP001499974"/>
    </source>
</evidence>
<gene>
    <name evidence="2" type="ORF">GCM10023349_02180</name>
</gene>
<reference evidence="3" key="1">
    <citation type="journal article" date="2019" name="Int. J. Syst. Evol. Microbiol.">
        <title>The Global Catalogue of Microorganisms (GCM) 10K type strain sequencing project: providing services to taxonomists for standard genome sequencing and annotation.</title>
        <authorList>
            <consortium name="The Broad Institute Genomics Platform"/>
            <consortium name="The Broad Institute Genome Sequencing Center for Infectious Disease"/>
            <person name="Wu L."/>
            <person name="Ma J."/>
        </authorList>
    </citation>
    <scope>NUCLEOTIDE SEQUENCE [LARGE SCALE GENOMIC DNA]</scope>
    <source>
        <strain evidence="3">JCM 18531</strain>
    </source>
</reference>
<feature type="transmembrane region" description="Helical" evidence="1">
    <location>
        <begin position="65"/>
        <end position="83"/>
    </location>
</feature>
<keyword evidence="1" id="KW-0812">Transmembrane</keyword>
<proteinExistence type="predicted"/>
<evidence type="ECO:0000256" key="1">
    <source>
        <dbReference type="SAM" id="Phobius"/>
    </source>
</evidence>
<feature type="transmembrane region" description="Helical" evidence="1">
    <location>
        <begin position="132"/>
        <end position="150"/>
    </location>
</feature>
<name>A0ABP8WKP2_9ACTN</name>
<sequence length="197" mass="21065">MYSRWLALTAVSYAVLHHLGLLPDGLGTGPDETRWADWLDLLVPWLVLLPAALTLRAARAEERTWWLFGAGVLAYASGHGIHLAGNSVGNSHPSDTAHLWDEVVGHAIWYAGVVLVLVALTRTMIGRDRPGLVSYVLAVAVGLTWATNAVGGNTEVFSLVVALLATAVGWRHRGDLAGVLLVGFAPAVPTVLLLWAR</sequence>
<keyword evidence="1" id="KW-1133">Transmembrane helix</keyword>
<keyword evidence="3" id="KW-1185">Reference proteome</keyword>
<feature type="transmembrane region" description="Helical" evidence="1">
    <location>
        <begin position="179"/>
        <end position="196"/>
    </location>
</feature>
<comment type="caution">
    <text evidence="2">The sequence shown here is derived from an EMBL/GenBank/DDBJ whole genome shotgun (WGS) entry which is preliminary data.</text>
</comment>
<dbReference type="EMBL" id="BAABKM010000001">
    <property type="protein sequence ID" value="GAA4691123.1"/>
    <property type="molecule type" value="Genomic_DNA"/>
</dbReference>
<dbReference type="RefSeq" id="WP_345518364.1">
    <property type="nucleotide sequence ID" value="NZ_BAABKM010000001.1"/>
</dbReference>
<feature type="transmembrane region" description="Helical" evidence="1">
    <location>
        <begin position="103"/>
        <end position="120"/>
    </location>
</feature>